<reference evidence="10 11" key="1">
    <citation type="journal article" date="2014" name="Genome Biol. Evol.">
        <title>The secreted proteins of Achlya hypogyna and Thraustotheca clavata identify the ancestral oomycete secretome and reveal gene acquisitions by horizontal gene transfer.</title>
        <authorList>
            <person name="Misner I."/>
            <person name="Blouin N."/>
            <person name="Leonard G."/>
            <person name="Richards T.A."/>
            <person name="Lane C.E."/>
        </authorList>
    </citation>
    <scope>NUCLEOTIDE SEQUENCE [LARGE SCALE GENOMIC DNA]</scope>
    <source>
        <strain evidence="10 11">ATCC 48635</strain>
    </source>
</reference>
<dbReference type="SUPFAM" id="SSF57850">
    <property type="entry name" value="RING/U-box"/>
    <property type="match status" value="1"/>
</dbReference>
<dbReference type="STRING" id="1202772.A0A1V9ZTC3"/>
<dbReference type="Proteomes" id="UP000243579">
    <property type="component" value="Unassembled WGS sequence"/>
</dbReference>
<dbReference type="AlphaFoldDB" id="A0A1V9ZTC3"/>
<dbReference type="Gene3D" id="3.30.60.90">
    <property type="match status" value="1"/>
</dbReference>
<keyword evidence="6" id="KW-0520">NAD</keyword>
<dbReference type="Pfam" id="PF02146">
    <property type="entry name" value="SIR2"/>
    <property type="match status" value="1"/>
</dbReference>
<feature type="binding site" evidence="7">
    <location>
        <position position="260"/>
    </location>
    <ligand>
        <name>Zn(2+)</name>
        <dbReference type="ChEBI" id="CHEBI:29105"/>
    </ligand>
</feature>
<evidence type="ECO:0000256" key="2">
    <source>
        <dbReference type="ARBA" id="ARBA00022679"/>
    </source>
</evidence>
<evidence type="ECO:0000259" key="9">
    <source>
        <dbReference type="PROSITE" id="PS50305"/>
    </source>
</evidence>
<dbReference type="GO" id="GO:0070403">
    <property type="term" value="F:NAD+ binding"/>
    <property type="evidence" value="ECO:0007669"/>
    <property type="project" value="InterPro"/>
</dbReference>
<evidence type="ECO:0000256" key="4">
    <source>
        <dbReference type="ARBA" id="ARBA00022771"/>
    </source>
</evidence>
<evidence type="ECO:0000256" key="6">
    <source>
        <dbReference type="ARBA" id="ARBA00023027"/>
    </source>
</evidence>
<dbReference type="SUPFAM" id="SSF57903">
    <property type="entry name" value="FYVE/PHD zinc finger"/>
    <property type="match status" value="1"/>
</dbReference>
<sequence length="454" mass="49867">MSDGPGRERLPRGVKRDSNYAVLNSGQLIPDFDSDSSDQPAQKKRSAATGPECVWCHRPGNVQTCTNCSNTFHQHCAMKYDPLAAKLCAMCTPRPPRQRLSTATKLDDAVRLVRDSKNIIVLVGAGISVSCGIPDFRSENGIYTIIQKMGLDLPEPESLFDIDYFRTNPYPFFHFAMDFFKGSYLPSRTHKFLRELHDANKLLRVYSQNIDGLEAHAGVPNVVSCHGTLATASCMSCAKQVPTADLQLPIVIAAGSIPLCDCGGVMKPDITFFGEALSTSIRQSLAADAPKVDLLIVIGTSLKVSPVSDIPAYLPRTVPQILMNMESVRARGTDGFDIELLGACDTVVEYLHDAVAKRKSSKEPHAHEPNIYCFGPDDTCYCNDDDESGEYESGDYPVEDLFQCDGCHEEFDCNDGAKHYACTTCFDYELCEGCHASDAVKKSHYNGGHEFAMR</sequence>
<accession>A0A1V9ZTC3</accession>
<dbReference type="InterPro" id="IPR011011">
    <property type="entry name" value="Znf_FYVE_PHD"/>
</dbReference>
<feature type="binding site" evidence="7">
    <location>
        <position position="262"/>
    </location>
    <ligand>
        <name>Zn(2+)</name>
        <dbReference type="ChEBI" id="CHEBI:29105"/>
    </ligand>
</feature>
<dbReference type="GO" id="GO:0017136">
    <property type="term" value="F:histone deacetylase activity, NAD-dependent"/>
    <property type="evidence" value="ECO:0007669"/>
    <property type="project" value="TreeGrafter"/>
</dbReference>
<evidence type="ECO:0000256" key="1">
    <source>
        <dbReference type="ARBA" id="ARBA00001947"/>
    </source>
</evidence>
<dbReference type="InterPro" id="IPR050134">
    <property type="entry name" value="NAD-dep_sirtuin_deacylases"/>
</dbReference>
<dbReference type="InterPro" id="IPR029035">
    <property type="entry name" value="DHS-like_NAD/FAD-binding_dom"/>
</dbReference>
<evidence type="ECO:0000256" key="7">
    <source>
        <dbReference type="PROSITE-ProRule" id="PRU00236"/>
    </source>
</evidence>
<evidence type="ECO:0000313" key="10">
    <source>
        <dbReference type="EMBL" id="OQS01272.1"/>
    </source>
</evidence>
<feature type="domain" description="Deacetylase sirtuin-type" evidence="9">
    <location>
        <begin position="99"/>
        <end position="361"/>
    </location>
</feature>
<dbReference type="SUPFAM" id="SSF52467">
    <property type="entry name" value="DHS-like NAD/FAD-binding domain"/>
    <property type="match status" value="1"/>
</dbReference>
<dbReference type="InterPro" id="IPR026590">
    <property type="entry name" value="Ssirtuin_cat_dom"/>
</dbReference>
<gene>
    <name evidence="10" type="ORF">ACHHYP_01479</name>
</gene>
<protein>
    <recommendedName>
        <fullName evidence="9">Deacetylase sirtuin-type domain-containing protein</fullName>
    </recommendedName>
</protein>
<feature type="binding site" evidence="7">
    <location>
        <position position="234"/>
    </location>
    <ligand>
        <name>Zn(2+)</name>
        <dbReference type="ChEBI" id="CHEBI:29105"/>
    </ligand>
</feature>
<dbReference type="PROSITE" id="PS50305">
    <property type="entry name" value="SIRTUIN"/>
    <property type="match status" value="1"/>
</dbReference>
<proteinExistence type="predicted"/>
<name>A0A1V9ZTC3_ACHHY</name>
<dbReference type="Gene3D" id="3.40.50.1220">
    <property type="entry name" value="TPP-binding domain"/>
    <property type="match status" value="1"/>
</dbReference>
<dbReference type="GO" id="GO:0008270">
    <property type="term" value="F:zinc ion binding"/>
    <property type="evidence" value="ECO:0007669"/>
    <property type="project" value="UniProtKB-KW"/>
</dbReference>
<dbReference type="InterPro" id="IPR043145">
    <property type="entry name" value="Znf_ZZ_sf"/>
</dbReference>
<keyword evidence="2" id="KW-0808">Transferase</keyword>
<evidence type="ECO:0000256" key="3">
    <source>
        <dbReference type="ARBA" id="ARBA00022723"/>
    </source>
</evidence>
<feature type="active site" description="Proton acceptor" evidence="7">
    <location>
        <position position="226"/>
    </location>
</feature>
<feature type="compositionally biased region" description="Basic and acidic residues" evidence="8">
    <location>
        <begin position="1"/>
        <end position="18"/>
    </location>
</feature>
<feature type="region of interest" description="Disordered" evidence="8">
    <location>
        <begin position="1"/>
        <end position="21"/>
    </location>
</feature>
<feature type="binding site" evidence="7">
    <location>
        <position position="237"/>
    </location>
    <ligand>
        <name>Zn(2+)</name>
        <dbReference type="ChEBI" id="CHEBI:29105"/>
    </ligand>
</feature>
<keyword evidence="5 7" id="KW-0862">Zinc</keyword>
<dbReference type="GO" id="GO:0005634">
    <property type="term" value="C:nucleus"/>
    <property type="evidence" value="ECO:0007669"/>
    <property type="project" value="TreeGrafter"/>
</dbReference>
<dbReference type="OrthoDB" id="420264at2759"/>
<dbReference type="InterPro" id="IPR026591">
    <property type="entry name" value="Sirtuin_cat_small_dom_sf"/>
</dbReference>
<dbReference type="Gene3D" id="3.30.1600.10">
    <property type="entry name" value="SIR2/SIRT2 'Small Domain"/>
    <property type="match status" value="1"/>
</dbReference>
<dbReference type="EMBL" id="JNBR01000011">
    <property type="protein sequence ID" value="OQS01272.1"/>
    <property type="molecule type" value="Genomic_DNA"/>
</dbReference>
<dbReference type="PANTHER" id="PTHR11085:SF9">
    <property type="entry name" value="NAD-DEPENDENT PROTEIN DEACETYLASE SIRTUIN-1"/>
    <property type="match status" value="1"/>
</dbReference>
<comment type="caution">
    <text evidence="10">The sequence shown here is derived from an EMBL/GenBank/DDBJ whole genome shotgun (WGS) entry which is preliminary data.</text>
</comment>
<comment type="cofactor">
    <cofactor evidence="1">
        <name>Zn(2+)</name>
        <dbReference type="ChEBI" id="CHEBI:29105"/>
    </cofactor>
</comment>
<keyword evidence="3 7" id="KW-0479">Metal-binding</keyword>
<evidence type="ECO:0000313" key="11">
    <source>
        <dbReference type="Proteomes" id="UP000243579"/>
    </source>
</evidence>
<keyword evidence="4" id="KW-0863">Zinc-finger</keyword>
<evidence type="ECO:0000256" key="5">
    <source>
        <dbReference type="ARBA" id="ARBA00022833"/>
    </source>
</evidence>
<dbReference type="InterPro" id="IPR003000">
    <property type="entry name" value="Sirtuin"/>
</dbReference>
<evidence type="ECO:0000256" key="8">
    <source>
        <dbReference type="SAM" id="MobiDB-lite"/>
    </source>
</evidence>
<organism evidence="10 11">
    <name type="scientific">Achlya hypogyna</name>
    <name type="common">Oomycete</name>
    <name type="synonym">Protoachlya hypogyna</name>
    <dbReference type="NCBI Taxonomy" id="1202772"/>
    <lineage>
        <taxon>Eukaryota</taxon>
        <taxon>Sar</taxon>
        <taxon>Stramenopiles</taxon>
        <taxon>Oomycota</taxon>
        <taxon>Saprolegniomycetes</taxon>
        <taxon>Saprolegniales</taxon>
        <taxon>Achlyaceae</taxon>
        <taxon>Achlya</taxon>
    </lineage>
</organism>
<dbReference type="PANTHER" id="PTHR11085">
    <property type="entry name" value="NAD-DEPENDENT PROTEIN DEACYLASE SIRTUIN-5, MITOCHONDRIAL-RELATED"/>
    <property type="match status" value="1"/>
</dbReference>
<keyword evidence="11" id="KW-1185">Reference proteome</keyword>